<feature type="transmembrane region" description="Helical" evidence="10">
    <location>
        <begin position="146"/>
        <end position="165"/>
    </location>
</feature>
<name>A0A4R9GAX5_9LEPT</name>
<evidence type="ECO:0000256" key="10">
    <source>
        <dbReference type="SAM" id="Phobius"/>
    </source>
</evidence>
<feature type="transmembrane region" description="Helical" evidence="10">
    <location>
        <begin position="323"/>
        <end position="342"/>
    </location>
</feature>
<dbReference type="PIRSF" id="PIRSF016636">
    <property type="entry name" value="AlgI_DltB"/>
    <property type="match status" value="1"/>
</dbReference>
<dbReference type="GO" id="GO:0005886">
    <property type="term" value="C:plasma membrane"/>
    <property type="evidence" value="ECO:0007669"/>
    <property type="project" value="UniProtKB-SubCell"/>
</dbReference>
<dbReference type="GO" id="GO:0042121">
    <property type="term" value="P:alginic acid biosynthetic process"/>
    <property type="evidence" value="ECO:0007669"/>
    <property type="project" value="InterPro"/>
</dbReference>
<keyword evidence="4 9" id="KW-0808">Transferase</keyword>
<dbReference type="InterPro" id="IPR028362">
    <property type="entry name" value="AlgI"/>
</dbReference>
<evidence type="ECO:0000256" key="6">
    <source>
        <dbReference type="ARBA" id="ARBA00022989"/>
    </source>
</evidence>
<proteinExistence type="inferred from homology"/>
<comment type="subcellular location">
    <subcellularLocation>
        <location evidence="1">Cell membrane</location>
        <topology evidence="1">Multi-pass membrane protein</topology>
    </subcellularLocation>
</comment>
<comment type="similarity">
    <text evidence="2 9">Belongs to the membrane-bound acyltransferase family.</text>
</comment>
<keyword evidence="6 10" id="KW-1133">Transmembrane helix</keyword>
<keyword evidence="3 9" id="KW-1003">Cell membrane</keyword>
<evidence type="ECO:0000256" key="4">
    <source>
        <dbReference type="ARBA" id="ARBA00022679"/>
    </source>
</evidence>
<keyword evidence="8 9" id="KW-0012">Acyltransferase</keyword>
<feature type="transmembrane region" description="Helical" evidence="10">
    <location>
        <begin position="363"/>
        <end position="382"/>
    </location>
</feature>
<dbReference type="EMBL" id="RQET01000009">
    <property type="protein sequence ID" value="TGK08916.1"/>
    <property type="molecule type" value="Genomic_DNA"/>
</dbReference>
<protein>
    <submittedName>
        <fullName evidence="11">MBOAT family protein</fullName>
    </submittedName>
</protein>
<gene>
    <name evidence="11" type="ORF">EHO60_12850</name>
</gene>
<keyword evidence="5 10" id="KW-0812">Transmembrane</keyword>
<feature type="transmembrane region" description="Helical" evidence="10">
    <location>
        <begin position="402"/>
        <end position="419"/>
    </location>
</feature>
<feature type="transmembrane region" description="Helical" evidence="10">
    <location>
        <begin position="41"/>
        <end position="61"/>
    </location>
</feature>
<dbReference type="OrthoDB" id="341387at2"/>
<dbReference type="AlphaFoldDB" id="A0A4R9GAX5"/>
<reference evidence="11" key="1">
    <citation type="journal article" date="2019" name="PLoS Negl. Trop. Dis.">
        <title>Revisiting the worldwide diversity of Leptospira species in the environment.</title>
        <authorList>
            <person name="Vincent A.T."/>
            <person name="Schiettekatte O."/>
            <person name="Bourhy P."/>
            <person name="Veyrier F.J."/>
            <person name="Picardeau M."/>
        </authorList>
    </citation>
    <scope>NUCLEOTIDE SEQUENCE [LARGE SCALE GENOMIC DNA]</scope>
    <source>
        <strain evidence="11">SSW15</strain>
    </source>
</reference>
<dbReference type="RefSeq" id="WP_135768605.1">
    <property type="nucleotide sequence ID" value="NZ_RQET01000009.1"/>
</dbReference>
<feature type="transmembrane region" description="Helical" evidence="10">
    <location>
        <begin position="73"/>
        <end position="92"/>
    </location>
</feature>
<evidence type="ECO:0000256" key="8">
    <source>
        <dbReference type="ARBA" id="ARBA00023315"/>
    </source>
</evidence>
<accession>A0A4R9GAX5</accession>
<evidence type="ECO:0000256" key="7">
    <source>
        <dbReference type="ARBA" id="ARBA00023136"/>
    </source>
</evidence>
<evidence type="ECO:0000256" key="2">
    <source>
        <dbReference type="ARBA" id="ARBA00010323"/>
    </source>
</evidence>
<evidence type="ECO:0000256" key="9">
    <source>
        <dbReference type="PIRNR" id="PIRNR016636"/>
    </source>
</evidence>
<dbReference type="Pfam" id="PF03062">
    <property type="entry name" value="MBOAT"/>
    <property type="match status" value="1"/>
</dbReference>
<dbReference type="Proteomes" id="UP000298458">
    <property type="component" value="Unassembled WGS sequence"/>
</dbReference>
<evidence type="ECO:0000256" key="3">
    <source>
        <dbReference type="ARBA" id="ARBA00022475"/>
    </source>
</evidence>
<evidence type="ECO:0000313" key="11">
    <source>
        <dbReference type="EMBL" id="TGK08916.1"/>
    </source>
</evidence>
<comment type="caution">
    <text evidence="11">The sequence shown here is derived from an EMBL/GenBank/DDBJ whole genome shotgun (WGS) entry which is preliminary data.</text>
</comment>
<keyword evidence="7 9" id="KW-0472">Membrane</keyword>
<evidence type="ECO:0000313" key="12">
    <source>
        <dbReference type="Proteomes" id="UP000298458"/>
    </source>
</evidence>
<sequence length="466" mass="54612">MIFTSTLFFLFFLVVYSIYWSWNGRKFREWVLLIASLAFYASWNPPFLLHLLGIVFLNYLFLKPIQRTKSKKLLATIIILDLFNLALFKYFYFVTDNLFYVTKWSVFDTSTMPFRIILPLAISFYTFQIMAYVIDAYKGKVEEDVSFFHFTLFLLFFPQLIAGPIMRARDFFPRLEHLRIHKTAIYTGLFLVGLGASKKLLIADNLGVLIDPVFARPKDYGGLSLFLALNGFAWQVYSDFSGYTDVARGCALLFGFNIPRNFHSPFFSKNVHELWRRWHITLGTWLKDYIYIPLGGNRMSELRTNFNQTLTFALGGLWHGANWTYIAWGVSHGLFLTVERFLERNNIRILPAEGKIFQGIRIFWTYILFVFAIAFFRAFTISDSFYFIKNGFFGFKPENKETFLSFDLLLPFLLGGLLFHALEEPKRYPMWFHRNRGKLLLAFLLLGALFFGNYAGKGQEFIYFAF</sequence>
<dbReference type="PANTHER" id="PTHR13285:SF23">
    <property type="entry name" value="TEICHOIC ACID D-ALANYLTRANSFERASE"/>
    <property type="match status" value="1"/>
</dbReference>
<dbReference type="PANTHER" id="PTHR13285">
    <property type="entry name" value="ACYLTRANSFERASE"/>
    <property type="match status" value="1"/>
</dbReference>
<dbReference type="PIRSF" id="PIRSF500217">
    <property type="entry name" value="AlgI"/>
    <property type="match status" value="1"/>
</dbReference>
<dbReference type="InterPro" id="IPR051085">
    <property type="entry name" value="MB_O-acyltransferase"/>
</dbReference>
<evidence type="ECO:0000256" key="1">
    <source>
        <dbReference type="ARBA" id="ARBA00004651"/>
    </source>
</evidence>
<keyword evidence="12" id="KW-1185">Reference proteome</keyword>
<organism evidence="11 12">
    <name type="scientific">Leptospira fletcheri</name>
    <dbReference type="NCBI Taxonomy" id="2484981"/>
    <lineage>
        <taxon>Bacteria</taxon>
        <taxon>Pseudomonadati</taxon>
        <taxon>Spirochaetota</taxon>
        <taxon>Spirochaetia</taxon>
        <taxon>Leptospirales</taxon>
        <taxon>Leptospiraceae</taxon>
        <taxon>Leptospira</taxon>
    </lineage>
</organism>
<feature type="transmembrane region" description="Helical" evidence="10">
    <location>
        <begin position="439"/>
        <end position="456"/>
    </location>
</feature>
<dbReference type="InterPro" id="IPR024194">
    <property type="entry name" value="Ac/AlaTfrase_AlgI/DltB"/>
</dbReference>
<feature type="transmembrane region" description="Helical" evidence="10">
    <location>
        <begin position="112"/>
        <end position="134"/>
    </location>
</feature>
<dbReference type="InterPro" id="IPR004299">
    <property type="entry name" value="MBOAT_fam"/>
</dbReference>
<dbReference type="GO" id="GO:0016746">
    <property type="term" value="F:acyltransferase activity"/>
    <property type="evidence" value="ECO:0007669"/>
    <property type="project" value="UniProtKB-KW"/>
</dbReference>
<evidence type="ECO:0000256" key="5">
    <source>
        <dbReference type="ARBA" id="ARBA00022692"/>
    </source>
</evidence>